<keyword evidence="8" id="KW-1185">Reference proteome</keyword>
<evidence type="ECO:0000256" key="2">
    <source>
        <dbReference type="ARBA" id="ARBA00022692"/>
    </source>
</evidence>
<dbReference type="OMA" id="FRWHECG"/>
<dbReference type="AlphaFoldDB" id="A0A1D2NA80"/>
<proteinExistence type="predicted"/>
<dbReference type="SUPFAM" id="SSF103481">
    <property type="entry name" value="Multidrug resistance efflux transporter EmrE"/>
    <property type="match status" value="2"/>
</dbReference>
<dbReference type="Proteomes" id="UP000094527">
    <property type="component" value="Unassembled WGS sequence"/>
</dbReference>
<dbReference type="Pfam" id="PF00892">
    <property type="entry name" value="EamA"/>
    <property type="match status" value="2"/>
</dbReference>
<gene>
    <name evidence="7" type="ORF">Ocin01_04507</name>
</gene>
<dbReference type="PANTHER" id="PTHR22911">
    <property type="entry name" value="ACYL-MALONYL CONDENSING ENZYME-RELATED"/>
    <property type="match status" value="1"/>
</dbReference>
<feature type="domain" description="EamA" evidence="6">
    <location>
        <begin position="95"/>
        <end position="227"/>
    </location>
</feature>
<feature type="transmembrane region" description="Helical" evidence="5">
    <location>
        <begin position="6"/>
        <end position="26"/>
    </location>
</feature>
<feature type="domain" description="EamA" evidence="6">
    <location>
        <begin position="7"/>
        <end position="78"/>
    </location>
</feature>
<name>A0A1D2NA80_ORCCI</name>
<feature type="transmembrane region" description="Helical" evidence="5">
    <location>
        <begin position="94"/>
        <end position="114"/>
    </location>
</feature>
<organism evidence="7 8">
    <name type="scientific">Orchesella cincta</name>
    <name type="common">Springtail</name>
    <name type="synonym">Podura cincta</name>
    <dbReference type="NCBI Taxonomy" id="48709"/>
    <lineage>
        <taxon>Eukaryota</taxon>
        <taxon>Metazoa</taxon>
        <taxon>Ecdysozoa</taxon>
        <taxon>Arthropoda</taxon>
        <taxon>Hexapoda</taxon>
        <taxon>Collembola</taxon>
        <taxon>Entomobryomorpha</taxon>
        <taxon>Entomobryoidea</taxon>
        <taxon>Orchesellidae</taxon>
        <taxon>Orchesellinae</taxon>
        <taxon>Orchesella</taxon>
    </lineage>
</organism>
<dbReference type="PANTHER" id="PTHR22911:SF6">
    <property type="entry name" value="SOLUTE CARRIER FAMILY 35 MEMBER G1"/>
    <property type="match status" value="1"/>
</dbReference>
<dbReference type="STRING" id="48709.A0A1D2NA80"/>
<comment type="subcellular location">
    <subcellularLocation>
        <location evidence="1">Membrane</location>
        <topology evidence="1">Multi-pass membrane protein</topology>
    </subcellularLocation>
</comment>
<feature type="transmembrane region" description="Helical" evidence="5">
    <location>
        <begin position="156"/>
        <end position="177"/>
    </location>
</feature>
<accession>A0A1D2NA80</accession>
<evidence type="ECO:0000256" key="1">
    <source>
        <dbReference type="ARBA" id="ARBA00004141"/>
    </source>
</evidence>
<dbReference type="GO" id="GO:0016020">
    <property type="term" value="C:membrane"/>
    <property type="evidence" value="ECO:0007669"/>
    <property type="project" value="UniProtKB-SubCell"/>
</dbReference>
<comment type="caution">
    <text evidence="7">The sequence shown here is derived from an EMBL/GenBank/DDBJ whole genome shotgun (WGS) entry which is preliminary data.</text>
</comment>
<protein>
    <submittedName>
        <fullName evidence="7">Solute carrier family 35 member G1</fullName>
    </submittedName>
</protein>
<keyword evidence="2 5" id="KW-0812">Transmembrane</keyword>
<feature type="transmembrane region" description="Helical" evidence="5">
    <location>
        <begin position="61"/>
        <end position="82"/>
    </location>
</feature>
<keyword evidence="4 5" id="KW-0472">Membrane</keyword>
<evidence type="ECO:0000256" key="5">
    <source>
        <dbReference type="SAM" id="Phobius"/>
    </source>
</evidence>
<keyword evidence="3 5" id="KW-1133">Transmembrane helix</keyword>
<evidence type="ECO:0000313" key="7">
    <source>
        <dbReference type="EMBL" id="ODN02169.1"/>
    </source>
</evidence>
<feature type="transmembrane region" description="Helical" evidence="5">
    <location>
        <begin position="120"/>
        <end position="144"/>
    </location>
</feature>
<dbReference type="InterPro" id="IPR000620">
    <property type="entry name" value="EamA_dom"/>
</dbReference>
<sequence>MLIWRNWFLIQIRAFCGVNALIFFFYAVKYLTVADAIVIDASSPIFVYVMASFLLDEKCGVLPVFTTIMAFIGVALITRPPLLTSEAEFDFDNLIGVSLAFSCMLCITFTIITLKFLENIFHGIVKLVFGLWGTIQCLIVSRLCGTLSVPSGWSDVWKILATAVLFYLGQAFITLALKYEDAGPVGLFRSTEVIFCFVWQFLFLGVVPDIYSCVGAFLVLLGVVLTILRKWINTLPSDNEFRNKCSFFLL</sequence>
<evidence type="ECO:0000259" key="6">
    <source>
        <dbReference type="Pfam" id="PF00892"/>
    </source>
</evidence>
<feature type="transmembrane region" description="Helical" evidence="5">
    <location>
        <begin position="33"/>
        <end position="55"/>
    </location>
</feature>
<dbReference type="InterPro" id="IPR037185">
    <property type="entry name" value="EmrE-like"/>
</dbReference>
<dbReference type="EMBL" id="LJIJ01000122">
    <property type="protein sequence ID" value="ODN02169.1"/>
    <property type="molecule type" value="Genomic_DNA"/>
</dbReference>
<evidence type="ECO:0000313" key="8">
    <source>
        <dbReference type="Proteomes" id="UP000094527"/>
    </source>
</evidence>
<evidence type="ECO:0000256" key="3">
    <source>
        <dbReference type="ARBA" id="ARBA00022989"/>
    </source>
</evidence>
<reference evidence="7 8" key="1">
    <citation type="journal article" date="2016" name="Genome Biol. Evol.">
        <title>Gene Family Evolution Reflects Adaptation to Soil Environmental Stressors in the Genome of the Collembolan Orchesella cincta.</title>
        <authorList>
            <person name="Faddeeva-Vakhrusheva A."/>
            <person name="Derks M.F."/>
            <person name="Anvar S.Y."/>
            <person name="Agamennone V."/>
            <person name="Suring W."/>
            <person name="Smit S."/>
            <person name="van Straalen N.M."/>
            <person name="Roelofs D."/>
        </authorList>
    </citation>
    <scope>NUCLEOTIDE SEQUENCE [LARGE SCALE GENOMIC DNA]</scope>
    <source>
        <tissue evidence="7">Mixed pool</tissue>
    </source>
</reference>
<evidence type="ECO:0000256" key="4">
    <source>
        <dbReference type="ARBA" id="ARBA00023136"/>
    </source>
</evidence>
<dbReference type="OrthoDB" id="306876at2759"/>
<feature type="transmembrane region" description="Helical" evidence="5">
    <location>
        <begin position="197"/>
        <end position="228"/>
    </location>
</feature>